<evidence type="ECO:0000259" key="8">
    <source>
        <dbReference type="Pfam" id="PF00857"/>
    </source>
</evidence>
<name>C3JC30_POREA</name>
<reference evidence="9 10" key="1">
    <citation type="submission" date="2009-04" db="EMBL/GenBank/DDBJ databases">
        <authorList>
            <person name="Sebastian Y."/>
            <person name="Madupu R."/>
            <person name="Durkin A.S."/>
            <person name="Torralba M."/>
            <person name="Methe B."/>
            <person name="Sutton G.G."/>
            <person name="Strausberg R.L."/>
            <person name="Nelson K.E."/>
        </authorList>
    </citation>
    <scope>NUCLEOTIDE SEQUENCE [LARGE SCALE GENOMIC DNA]</scope>
    <source>
        <strain evidence="10">ATCC 35406 / BCRC 14492 / JCM 8526 / NCTC 13058 / HG 370</strain>
    </source>
</reference>
<dbReference type="Proteomes" id="UP000004295">
    <property type="component" value="Unassembled WGS sequence"/>
</dbReference>
<dbReference type="eggNOG" id="COG1335">
    <property type="taxonomic scope" value="Bacteria"/>
</dbReference>
<dbReference type="InterPro" id="IPR000868">
    <property type="entry name" value="Isochorismatase-like_dom"/>
</dbReference>
<organism evidence="9 10">
    <name type="scientific">Porphyromonas endodontalis (strain ATCC 35406 / DSM 24491 / JCM 8526 / CCUG 16442 / BCRC 14492 / NCTC 13058 / HG 370)</name>
    <name type="common">Bacteroides endodontalis</name>
    <dbReference type="NCBI Taxonomy" id="553175"/>
    <lineage>
        <taxon>Bacteria</taxon>
        <taxon>Pseudomonadati</taxon>
        <taxon>Bacteroidota</taxon>
        <taxon>Bacteroidia</taxon>
        <taxon>Bacteroidales</taxon>
        <taxon>Porphyromonadaceae</taxon>
        <taxon>Porphyromonas</taxon>
    </lineage>
</organism>
<dbReference type="EC" id="3.5.1.19" evidence="6"/>
<evidence type="ECO:0000313" key="10">
    <source>
        <dbReference type="Proteomes" id="UP000004295"/>
    </source>
</evidence>
<comment type="similarity">
    <text evidence="1">Belongs to the isochorismatase family.</text>
</comment>
<keyword evidence="10" id="KW-1185">Reference proteome</keyword>
<evidence type="ECO:0000313" key="9">
    <source>
        <dbReference type="EMBL" id="EEN82246.1"/>
    </source>
</evidence>
<evidence type="ECO:0000256" key="6">
    <source>
        <dbReference type="ARBA" id="ARBA00039017"/>
    </source>
</evidence>
<dbReference type="STRING" id="553175.POREN0001_0428"/>
<evidence type="ECO:0000256" key="3">
    <source>
        <dbReference type="ARBA" id="ARBA00022723"/>
    </source>
</evidence>
<dbReference type="GO" id="GO:0046872">
    <property type="term" value="F:metal ion binding"/>
    <property type="evidence" value="ECO:0007669"/>
    <property type="project" value="UniProtKB-KW"/>
</dbReference>
<sequence length="186" mass="20620">MKNPITLVVIDPQVDFVSGSLAVSSAHEAMSYLAQWGLEHIEEIESVVFTSDQHPFDHCSFTSQGGVWPSHCVRYTEGAAITPELLPLVHEVYRRHIPFCMVEKATTPERDSYSAFPESVPPAIERAQEIVLAGIAGNYCVLQSLQDLIRHGYTSRITLLSAGIAHIDDGTTLRQFIATQPRLRTC</sequence>
<evidence type="ECO:0000256" key="5">
    <source>
        <dbReference type="ARBA" id="ARBA00037900"/>
    </source>
</evidence>
<dbReference type="PANTHER" id="PTHR11080:SF2">
    <property type="entry name" value="LD05707P"/>
    <property type="match status" value="1"/>
</dbReference>
<dbReference type="GO" id="GO:0019363">
    <property type="term" value="P:pyridine nucleotide biosynthetic process"/>
    <property type="evidence" value="ECO:0007669"/>
    <property type="project" value="UniProtKB-KW"/>
</dbReference>
<accession>C3JC30</accession>
<dbReference type="PANTHER" id="PTHR11080">
    <property type="entry name" value="PYRAZINAMIDASE/NICOTINAMIDASE"/>
    <property type="match status" value="1"/>
</dbReference>
<dbReference type="RefSeq" id="WP_004334525.1">
    <property type="nucleotide sequence ID" value="NZ_ACNN01000029.1"/>
</dbReference>
<dbReference type="Gene3D" id="3.40.50.850">
    <property type="entry name" value="Isochorismatase-like"/>
    <property type="match status" value="1"/>
</dbReference>
<dbReference type="EMBL" id="ACNN01000029">
    <property type="protein sequence ID" value="EEN82246.1"/>
    <property type="molecule type" value="Genomic_DNA"/>
</dbReference>
<feature type="domain" description="Isochorismatase-like" evidence="8">
    <location>
        <begin position="7"/>
        <end position="156"/>
    </location>
</feature>
<evidence type="ECO:0000256" key="2">
    <source>
        <dbReference type="ARBA" id="ARBA00022642"/>
    </source>
</evidence>
<proteinExistence type="inferred from homology"/>
<keyword evidence="4" id="KW-0378">Hydrolase</keyword>
<dbReference type="InterPro" id="IPR052347">
    <property type="entry name" value="Isochorismatase_Nicotinamidase"/>
</dbReference>
<dbReference type="Pfam" id="PF00857">
    <property type="entry name" value="Isochorismatase"/>
    <property type="match status" value="1"/>
</dbReference>
<dbReference type="GO" id="GO:0008936">
    <property type="term" value="F:nicotinamidase activity"/>
    <property type="evidence" value="ECO:0007669"/>
    <property type="project" value="UniProtKB-EC"/>
</dbReference>
<comment type="caution">
    <text evidence="9">The sequence shown here is derived from an EMBL/GenBank/DDBJ whole genome shotgun (WGS) entry which is preliminary data.</text>
</comment>
<dbReference type="GeneID" id="93365789"/>
<evidence type="ECO:0000256" key="1">
    <source>
        <dbReference type="ARBA" id="ARBA00006336"/>
    </source>
</evidence>
<dbReference type="SUPFAM" id="SSF52499">
    <property type="entry name" value="Isochorismatase-like hydrolases"/>
    <property type="match status" value="1"/>
</dbReference>
<protein>
    <recommendedName>
        <fullName evidence="6">nicotinamidase</fullName>
        <ecNumber evidence="6">3.5.1.19</ecNumber>
    </recommendedName>
    <alternativeName>
        <fullName evidence="7">Nicotinamide deamidase</fullName>
    </alternativeName>
</protein>
<comment type="pathway">
    <text evidence="5">Cofactor biosynthesis; nicotinate biosynthesis; nicotinate from nicotinamide: step 1/1.</text>
</comment>
<gene>
    <name evidence="9" type="ORF">POREN0001_0428</name>
</gene>
<keyword evidence="3" id="KW-0479">Metal-binding</keyword>
<dbReference type="InterPro" id="IPR036380">
    <property type="entry name" value="Isochorismatase-like_sf"/>
</dbReference>
<evidence type="ECO:0000256" key="7">
    <source>
        <dbReference type="ARBA" id="ARBA00043224"/>
    </source>
</evidence>
<dbReference type="AlphaFoldDB" id="C3JC30"/>
<evidence type="ECO:0000256" key="4">
    <source>
        <dbReference type="ARBA" id="ARBA00022801"/>
    </source>
</evidence>
<keyword evidence="2" id="KW-0662">Pyridine nucleotide biosynthesis</keyword>